<dbReference type="GeneTree" id="ENSGT00950000183034"/>
<organism evidence="1 2">
    <name type="scientific">Hippocampus comes</name>
    <name type="common">Tiger tail seahorse</name>
    <dbReference type="NCBI Taxonomy" id="109280"/>
    <lineage>
        <taxon>Eukaryota</taxon>
        <taxon>Metazoa</taxon>
        <taxon>Chordata</taxon>
        <taxon>Craniata</taxon>
        <taxon>Vertebrata</taxon>
        <taxon>Euteleostomi</taxon>
        <taxon>Actinopterygii</taxon>
        <taxon>Neopterygii</taxon>
        <taxon>Teleostei</taxon>
        <taxon>Neoteleostei</taxon>
        <taxon>Acanthomorphata</taxon>
        <taxon>Syngnathiaria</taxon>
        <taxon>Syngnathiformes</taxon>
        <taxon>Syngnathoidei</taxon>
        <taxon>Syngnathidae</taxon>
        <taxon>Hippocampus</taxon>
    </lineage>
</organism>
<dbReference type="Ensembl" id="ENSHCOT00000004074.1">
    <property type="protein sequence ID" value="ENSHCOP00000006199.1"/>
    <property type="gene ID" value="ENSHCOG00000007951.1"/>
</dbReference>
<dbReference type="PANTHER" id="PTHR15507">
    <property type="entry name" value="ZINC FINGER PROTEIN RLF"/>
    <property type="match status" value="1"/>
</dbReference>
<dbReference type="AlphaFoldDB" id="A0A3Q3D922"/>
<keyword evidence="2" id="KW-1185">Reference proteome</keyword>
<dbReference type="GO" id="GO:0008270">
    <property type="term" value="F:zinc ion binding"/>
    <property type="evidence" value="ECO:0007669"/>
    <property type="project" value="UniProtKB-KW"/>
</dbReference>
<evidence type="ECO:0000313" key="2">
    <source>
        <dbReference type="Proteomes" id="UP000264820"/>
    </source>
</evidence>
<evidence type="ECO:0000313" key="1">
    <source>
        <dbReference type="Ensembl" id="ENSHCOP00000006199.1"/>
    </source>
</evidence>
<accession>A0A3Q3D922</accession>
<dbReference type="Proteomes" id="UP000264820">
    <property type="component" value="Unplaced"/>
</dbReference>
<name>A0A3Q3D922_HIPCM</name>
<reference evidence="1" key="2">
    <citation type="submission" date="2025-09" db="UniProtKB">
        <authorList>
            <consortium name="Ensembl"/>
        </authorList>
    </citation>
    <scope>IDENTIFICATION</scope>
</reference>
<dbReference type="PANTHER" id="PTHR15507:SF18">
    <property type="entry name" value="ZINC FINGER PROTEIN RLF"/>
    <property type="match status" value="1"/>
</dbReference>
<dbReference type="InterPro" id="IPR052251">
    <property type="entry name" value="GH-ZnFinger_Regulators"/>
</dbReference>
<proteinExistence type="predicted"/>
<reference evidence="1" key="1">
    <citation type="submission" date="2025-08" db="UniProtKB">
        <authorList>
            <consortium name="Ensembl"/>
        </authorList>
    </citation>
    <scope>IDENTIFICATION</scope>
</reference>
<sequence length="165" mass="18259">IICAFFFPSLPQALMHYAGSRNSIDHGLPLLEVYCLSINCFAAARSHLTAESDKVTLVLKRLALSCFELFLSVPDNEIPYEAWVQFHQAVQIAHDTLLQYGSTDLQALLQITGEGGAWSNPILAALLSGQPTIQQEVTTREMVRMGIHLRSEQGVWCPKVTSAIF</sequence>
<dbReference type="GO" id="GO:0003677">
    <property type="term" value="F:DNA binding"/>
    <property type="evidence" value="ECO:0007669"/>
    <property type="project" value="UniProtKB-KW"/>
</dbReference>
<dbReference type="GO" id="GO:0000981">
    <property type="term" value="F:DNA-binding transcription factor activity, RNA polymerase II-specific"/>
    <property type="evidence" value="ECO:0007669"/>
    <property type="project" value="TreeGrafter"/>
</dbReference>
<protein>
    <submittedName>
        <fullName evidence="1">Uncharacterized protein</fullName>
    </submittedName>
</protein>
<dbReference type="GO" id="GO:0005634">
    <property type="term" value="C:nucleus"/>
    <property type="evidence" value="ECO:0007669"/>
    <property type="project" value="UniProtKB-SubCell"/>
</dbReference>